<name>A0A1B1YTI5_9GAMM</name>
<comment type="subcellular location">
    <subcellularLocation>
        <location evidence="1">Cytoplasm</location>
        <location evidence="1">Nucleoid</location>
    </subcellularLocation>
</comment>
<evidence type="ECO:0000313" key="8">
    <source>
        <dbReference type="Proteomes" id="UP000092952"/>
    </source>
</evidence>
<evidence type="ECO:0000259" key="6">
    <source>
        <dbReference type="SMART" id="SM00528"/>
    </source>
</evidence>
<evidence type="ECO:0000313" key="7">
    <source>
        <dbReference type="EMBL" id="ANX04111.1"/>
    </source>
</evidence>
<dbReference type="Proteomes" id="UP000092952">
    <property type="component" value="Chromosome"/>
</dbReference>
<dbReference type="KEGG" id="gbi:PG2T_07910"/>
<dbReference type="PANTHER" id="PTHR38097">
    <property type="match status" value="1"/>
</dbReference>
<dbReference type="AlphaFoldDB" id="A0A1B1YTI5"/>
<sequence>MAINLNNYSLTDLQQLIADAETTLEKRQREKRAEVVAQMRKLAASVGIDFEIVAGEAKKRSTRSAAAAKYRNPANSGQTWNGRGPKPKWFKEALAAGKTAEQMAI</sequence>
<keyword evidence="4" id="KW-0238">DNA-binding</keyword>
<dbReference type="EMBL" id="CP014671">
    <property type="protein sequence ID" value="ANX04111.1"/>
    <property type="molecule type" value="Genomic_DNA"/>
</dbReference>
<dbReference type="SMART" id="SM00528">
    <property type="entry name" value="HNS"/>
    <property type="match status" value="1"/>
</dbReference>
<dbReference type="GO" id="GO:0003680">
    <property type="term" value="F:minor groove of adenine-thymine-rich DNA binding"/>
    <property type="evidence" value="ECO:0007669"/>
    <property type="project" value="TreeGrafter"/>
</dbReference>
<evidence type="ECO:0000256" key="3">
    <source>
        <dbReference type="ARBA" id="ARBA00022490"/>
    </source>
</evidence>
<dbReference type="PANTHER" id="PTHR38097:SF2">
    <property type="entry name" value="DNA-BINDING PROTEIN STPA"/>
    <property type="match status" value="1"/>
</dbReference>
<keyword evidence="3" id="KW-0963">Cytoplasm</keyword>
<protein>
    <recommendedName>
        <fullName evidence="6">DNA-binding protein H-NS-like C-terminal domain-containing protein</fullName>
    </recommendedName>
</protein>
<gene>
    <name evidence="7" type="ORF">PG2T_07910</name>
</gene>
<feature type="domain" description="DNA-binding protein H-NS-like C-terminal" evidence="6">
    <location>
        <begin position="60"/>
        <end position="105"/>
    </location>
</feature>
<dbReference type="SUPFAM" id="SSF81273">
    <property type="entry name" value="H-NS histone-like proteins"/>
    <property type="match status" value="1"/>
</dbReference>
<dbReference type="GO" id="GO:0003681">
    <property type="term" value="F:bent DNA binding"/>
    <property type="evidence" value="ECO:0007669"/>
    <property type="project" value="TreeGrafter"/>
</dbReference>
<reference evidence="8" key="1">
    <citation type="submission" date="2016-03" db="EMBL/GenBank/DDBJ databases">
        <title>Complete genome sequence of Solimmundus cernigliae, representing a novel lineage of polycyclic aromatic hydrocarbon degraders within the Gammaproteobacteria.</title>
        <authorList>
            <person name="Singleton D.R."/>
            <person name="Dickey A.N."/>
            <person name="Scholl E.H."/>
            <person name="Wright F.A."/>
            <person name="Aitken M.D."/>
        </authorList>
    </citation>
    <scope>NUCLEOTIDE SEQUENCE [LARGE SCALE GENOMIC DNA]</scope>
    <source>
        <strain evidence="8">TR3.2</strain>
    </source>
</reference>
<proteinExistence type="inferred from homology"/>
<dbReference type="STRING" id="1810504.PG2T_07910"/>
<comment type="similarity">
    <text evidence="2">Belongs to the histone-like protein H-NS family.</text>
</comment>
<dbReference type="Gene3D" id="4.10.430.10">
    <property type="entry name" value="Histone-like protein H-NS, C-terminal domain"/>
    <property type="match status" value="1"/>
</dbReference>
<evidence type="ECO:0000256" key="2">
    <source>
        <dbReference type="ARBA" id="ARBA00010610"/>
    </source>
</evidence>
<keyword evidence="8" id="KW-1185">Reference proteome</keyword>
<dbReference type="RefSeq" id="WP_068804010.1">
    <property type="nucleotide sequence ID" value="NZ_CP014671.1"/>
</dbReference>
<evidence type="ECO:0000256" key="4">
    <source>
        <dbReference type="ARBA" id="ARBA00023125"/>
    </source>
</evidence>
<evidence type="ECO:0000256" key="1">
    <source>
        <dbReference type="ARBA" id="ARBA00004453"/>
    </source>
</evidence>
<dbReference type="GO" id="GO:0001217">
    <property type="term" value="F:DNA-binding transcription repressor activity"/>
    <property type="evidence" value="ECO:0007669"/>
    <property type="project" value="TreeGrafter"/>
</dbReference>
<dbReference type="GO" id="GO:0005829">
    <property type="term" value="C:cytosol"/>
    <property type="evidence" value="ECO:0007669"/>
    <property type="project" value="TreeGrafter"/>
</dbReference>
<dbReference type="GO" id="GO:0009295">
    <property type="term" value="C:nucleoid"/>
    <property type="evidence" value="ECO:0007669"/>
    <property type="project" value="UniProtKB-SubCell"/>
</dbReference>
<accession>A0A1B1YTI5</accession>
<dbReference type="InterPro" id="IPR037150">
    <property type="entry name" value="H-NS_C_dom_sf"/>
</dbReference>
<evidence type="ECO:0000256" key="5">
    <source>
        <dbReference type="SAM" id="MobiDB-lite"/>
    </source>
</evidence>
<dbReference type="InParanoid" id="A0A1B1YTI5"/>
<dbReference type="OrthoDB" id="5297879at2"/>
<dbReference type="InterPro" id="IPR027444">
    <property type="entry name" value="H-NS_C_dom"/>
</dbReference>
<dbReference type="GO" id="GO:0032993">
    <property type="term" value="C:protein-DNA complex"/>
    <property type="evidence" value="ECO:0007669"/>
    <property type="project" value="TreeGrafter"/>
</dbReference>
<feature type="region of interest" description="Disordered" evidence="5">
    <location>
        <begin position="64"/>
        <end position="86"/>
    </location>
</feature>
<organism evidence="7 8">
    <name type="scientific">Immundisolibacter cernigliae</name>
    <dbReference type="NCBI Taxonomy" id="1810504"/>
    <lineage>
        <taxon>Bacteria</taxon>
        <taxon>Pseudomonadati</taxon>
        <taxon>Pseudomonadota</taxon>
        <taxon>Gammaproteobacteria</taxon>
        <taxon>Immundisolibacterales</taxon>
        <taxon>Immundisolibacteraceae</taxon>
        <taxon>Immundisolibacter</taxon>
    </lineage>
</organism>
<dbReference type="GO" id="GO:0000976">
    <property type="term" value="F:transcription cis-regulatory region binding"/>
    <property type="evidence" value="ECO:0007669"/>
    <property type="project" value="TreeGrafter"/>
</dbReference>
<dbReference type="Pfam" id="PF00816">
    <property type="entry name" value="Histone_HNS"/>
    <property type="match status" value="1"/>
</dbReference>